<dbReference type="SMART" id="SM00388">
    <property type="entry name" value="HisKA"/>
    <property type="match status" value="1"/>
</dbReference>
<dbReference type="eggNOG" id="COG2201">
    <property type="taxonomic scope" value="Bacteria"/>
</dbReference>
<dbReference type="Pfam" id="PF01339">
    <property type="entry name" value="CheB_methylest"/>
    <property type="match status" value="1"/>
</dbReference>
<evidence type="ECO:0000259" key="13">
    <source>
        <dbReference type="PROSITE" id="PS50122"/>
    </source>
</evidence>
<dbReference type="InterPro" id="IPR001610">
    <property type="entry name" value="PAC"/>
</dbReference>
<keyword evidence="8" id="KW-0378">Hydrolase</keyword>
<dbReference type="CDD" id="cd16434">
    <property type="entry name" value="CheB-CheR_fusion"/>
    <property type="match status" value="1"/>
</dbReference>
<dbReference type="PROSITE" id="PS50122">
    <property type="entry name" value="CHEB"/>
    <property type="match status" value="1"/>
</dbReference>
<dbReference type="PROSITE" id="PS50113">
    <property type="entry name" value="PAC"/>
    <property type="match status" value="1"/>
</dbReference>
<feature type="domain" description="Histidine kinase" evidence="10">
    <location>
        <begin position="1134"/>
        <end position="1349"/>
    </location>
</feature>
<dbReference type="SMART" id="SM00138">
    <property type="entry name" value="MeTrc"/>
    <property type="match status" value="1"/>
</dbReference>
<dbReference type="SUPFAM" id="SSF53335">
    <property type="entry name" value="S-adenosyl-L-methionine-dependent methyltransferases"/>
    <property type="match status" value="1"/>
</dbReference>
<dbReference type="GO" id="GO:0005737">
    <property type="term" value="C:cytoplasm"/>
    <property type="evidence" value="ECO:0007669"/>
    <property type="project" value="InterPro"/>
</dbReference>
<dbReference type="NCBIfam" id="TIGR00229">
    <property type="entry name" value="sensory_box"/>
    <property type="match status" value="1"/>
</dbReference>
<reference evidence="15" key="1">
    <citation type="submission" date="2011-03" db="EMBL/GenBank/DDBJ databases">
        <title>Complete sequence of Sphingobacterium sp. 21.</title>
        <authorList>
            <consortium name="US DOE Joint Genome Institute"/>
            <person name="Lucas S."/>
            <person name="Copeland A."/>
            <person name="Lapidus A."/>
            <person name="Cheng J.-F."/>
            <person name="Goodwin L."/>
            <person name="Pitluck S."/>
            <person name="Davenport K."/>
            <person name="Detter J.C."/>
            <person name="Han C."/>
            <person name="Tapia R."/>
            <person name="Land M."/>
            <person name="Hauser L."/>
            <person name="Kyrpides N."/>
            <person name="Ivanova N."/>
            <person name="Ovchinnikova G."/>
            <person name="Pagani I."/>
            <person name="Siebers A.K."/>
            <person name="Allgaier M."/>
            <person name="Thelen M.P."/>
            <person name="Hugenholtz P."/>
            <person name="Woyke T."/>
        </authorList>
    </citation>
    <scope>NUCLEOTIDE SEQUENCE</scope>
    <source>
        <strain evidence="15">21</strain>
    </source>
</reference>
<dbReference type="PANTHER" id="PTHR24422">
    <property type="entry name" value="CHEMOTAXIS PROTEIN METHYLTRANSFERASE"/>
    <property type="match status" value="1"/>
</dbReference>
<dbReference type="InterPro" id="IPR035965">
    <property type="entry name" value="PAS-like_dom_sf"/>
</dbReference>
<feature type="coiled-coil region" evidence="9">
    <location>
        <begin position="648"/>
        <end position="717"/>
    </location>
</feature>
<evidence type="ECO:0000256" key="6">
    <source>
        <dbReference type="ARBA" id="ARBA00022691"/>
    </source>
</evidence>
<name>F4CCB8_SPHS2</name>
<keyword evidence="9" id="KW-0175">Coiled coil</keyword>
<dbReference type="InterPro" id="IPR000700">
    <property type="entry name" value="PAS-assoc_C"/>
</dbReference>
<dbReference type="EMBL" id="CP002584">
    <property type="protein sequence ID" value="ADZ78711.1"/>
    <property type="molecule type" value="Genomic_DNA"/>
</dbReference>
<keyword evidence="7 15" id="KW-0418">Kinase</keyword>
<gene>
    <name evidence="15" type="ordered locus">Sph21_2156</name>
</gene>
<dbReference type="Pfam" id="PF13596">
    <property type="entry name" value="PAS_10"/>
    <property type="match status" value="1"/>
</dbReference>
<dbReference type="InterPro" id="IPR000673">
    <property type="entry name" value="Sig_transdc_resp-reg_Me-estase"/>
</dbReference>
<dbReference type="GO" id="GO:0000155">
    <property type="term" value="F:phosphorelay sensor kinase activity"/>
    <property type="evidence" value="ECO:0007669"/>
    <property type="project" value="InterPro"/>
</dbReference>
<dbReference type="STRING" id="743722.Sph21_2156"/>
<dbReference type="InterPro" id="IPR050903">
    <property type="entry name" value="Bact_Chemotaxis_MeTrfase"/>
</dbReference>
<dbReference type="Gene3D" id="1.10.155.10">
    <property type="entry name" value="Chemotaxis receptor methyltransferase CheR, N-terminal domain"/>
    <property type="match status" value="1"/>
</dbReference>
<dbReference type="PATRIC" id="fig|743722.3.peg.2303"/>
<dbReference type="PROSITE" id="PS50123">
    <property type="entry name" value="CHER"/>
    <property type="match status" value="1"/>
</dbReference>
<dbReference type="CDD" id="cd00075">
    <property type="entry name" value="HATPase"/>
    <property type="match status" value="1"/>
</dbReference>
<evidence type="ECO:0000256" key="8">
    <source>
        <dbReference type="PROSITE-ProRule" id="PRU00050"/>
    </source>
</evidence>
<dbReference type="CDD" id="cd00130">
    <property type="entry name" value="PAS"/>
    <property type="match status" value="1"/>
</dbReference>
<keyword evidence="3" id="KW-0597">Phosphoprotein</keyword>
<feature type="active site" evidence="8">
    <location>
        <position position="20"/>
    </location>
</feature>
<dbReference type="InterPro" id="IPR022642">
    <property type="entry name" value="CheR_C"/>
</dbReference>
<dbReference type="Gene3D" id="3.40.50.180">
    <property type="entry name" value="Methylesterase CheB, C-terminal domain"/>
    <property type="match status" value="1"/>
</dbReference>
<evidence type="ECO:0000259" key="12">
    <source>
        <dbReference type="PROSITE" id="PS50113"/>
    </source>
</evidence>
<dbReference type="SMART" id="SM00387">
    <property type="entry name" value="HATPase_c"/>
    <property type="match status" value="1"/>
</dbReference>
<dbReference type="Gene3D" id="3.30.450.20">
    <property type="entry name" value="PAS domain"/>
    <property type="match status" value="2"/>
</dbReference>
<protein>
    <submittedName>
        <fullName evidence="15">Signal transduction histidine kinase with CheB and CheR activity</fullName>
    </submittedName>
</protein>
<organism evidence="15">
    <name type="scientific">Sphingobacterium sp. (strain 21)</name>
    <dbReference type="NCBI Taxonomy" id="743722"/>
    <lineage>
        <taxon>Bacteria</taxon>
        <taxon>Pseudomonadati</taxon>
        <taxon>Bacteroidota</taxon>
        <taxon>Sphingobacteriia</taxon>
        <taxon>Sphingobacteriales</taxon>
        <taxon>Sphingobacteriaceae</taxon>
        <taxon>Sphingobacterium</taxon>
    </lineage>
</organism>
<dbReference type="FunFam" id="3.30.565.10:FF:000006">
    <property type="entry name" value="Sensor histidine kinase WalK"/>
    <property type="match status" value="1"/>
</dbReference>
<feature type="active site" evidence="8">
    <location>
        <position position="47"/>
    </location>
</feature>
<dbReference type="SUPFAM" id="SSF47757">
    <property type="entry name" value="Chemotaxis receptor methyltransferase CheR, N-terminal domain"/>
    <property type="match status" value="1"/>
</dbReference>
<dbReference type="InterPro" id="IPR000780">
    <property type="entry name" value="CheR_MeTrfase"/>
</dbReference>
<dbReference type="GO" id="GO:0008983">
    <property type="term" value="F:protein-glutamate O-methyltransferase activity"/>
    <property type="evidence" value="ECO:0007669"/>
    <property type="project" value="UniProtKB-EC"/>
</dbReference>
<dbReference type="SUPFAM" id="SSF55874">
    <property type="entry name" value="ATPase domain of HSP90 chaperone/DNA topoisomerase II/histidine kinase"/>
    <property type="match status" value="1"/>
</dbReference>
<dbReference type="Gene3D" id="1.10.287.130">
    <property type="match status" value="1"/>
</dbReference>
<evidence type="ECO:0000256" key="1">
    <source>
        <dbReference type="ARBA" id="ARBA00000085"/>
    </source>
</evidence>
<dbReference type="InterPro" id="IPR003661">
    <property type="entry name" value="HisK_dim/P_dom"/>
</dbReference>
<keyword evidence="4" id="KW-0489">Methyltransferase</keyword>
<dbReference type="InterPro" id="IPR013655">
    <property type="entry name" value="PAS_fold_3"/>
</dbReference>
<dbReference type="InterPro" id="IPR029063">
    <property type="entry name" value="SAM-dependent_MTases_sf"/>
</dbReference>
<dbReference type="CDD" id="cd00082">
    <property type="entry name" value="HisKA"/>
    <property type="match status" value="1"/>
</dbReference>
<evidence type="ECO:0000259" key="14">
    <source>
        <dbReference type="PROSITE" id="PS50123"/>
    </source>
</evidence>
<feature type="domain" description="CheB-type methylesterase" evidence="13">
    <location>
        <begin position="8"/>
        <end position="197"/>
    </location>
</feature>
<proteinExistence type="predicted"/>
<dbReference type="Pfam" id="PF01739">
    <property type="entry name" value="CheR"/>
    <property type="match status" value="1"/>
</dbReference>
<dbReference type="eggNOG" id="COG1352">
    <property type="taxonomic scope" value="Bacteria"/>
</dbReference>
<evidence type="ECO:0000256" key="2">
    <source>
        <dbReference type="ARBA" id="ARBA00001541"/>
    </source>
</evidence>
<dbReference type="GO" id="GO:0032259">
    <property type="term" value="P:methylation"/>
    <property type="evidence" value="ECO:0007669"/>
    <property type="project" value="UniProtKB-KW"/>
</dbReference>
<sequence>MTEKKDIRETAHYIVAIGASAGGLEAINSFFDAVQDFSQLSFIIIQHLSPDYKSLLVELVSKHTQMKVLEARDNMAVERAAIYVIPNRMSMTIHNGTLCLAEKVVNNVPNNAIDIFLDSLANDQQERAIAVILSGTGSDGTKGIQAIKKNKGYVLVQEPNTAKFDGMPNMAIMSGYADAILPPKEMPQQMLDYIQLMNGEDEALSGELNDQQVDRILALVHENSDRDFNYYKTPTIIRRISRRIRLQQIKSVQKYIEFLEGNADEVHSLANDLLINVTRFFRDPEAFRYLEEQVYPSLVKQKATGEAFKIWVCACSTGEEAYSLAISLDQYLQQTATRLPVKIFATDVDESNIRLASRNRYPLSIEKDVPSSILKRYFTLEDNHYAVIPRIRKQVVFAHHNVIKDPAFIKNDLISCRNMLIYMNKVLQEKILSIFHFALKPGGALFLGPSETTGALENGFEQVSSKWKIFKRSPHQLKKYLGEYGNTLGTLSSSSYVSRKATESLSVSESLRRDFQQLMLDELGYTVIYIDGYNEVKETLGNYHNYLSLPKKKLNLNILSMVPEEVKLPLSNAIRESRQEGIKVSLTGLSFRKDDQINHVNIHIHPAAPPHEHLSMLVFIDVTIPLREHEPLSTFTPRSDSPDEKRYIQELEEQLSETRNNLQLAIEGLETTNEELQSSNEELLSSNEELQSSNEELQSLNEELHTLNTEHQLKIKELIELNDDLDNYFKSTEIGQVFLDKDLKIRKFNPQAMRLINLIEGDIGRPIGHISNNLANDNLLEDIKKAQSDKGFYEKEVQLQDGRIYLMRIYPFVRRDKEIDGLVLSFIDISALENLNSIIKAVFDASLEAIFVLAVNKDASSPDQQFALLTQNEAGINLLDKLAIHKEHPSFFGHLSKRLGQRVTKKLLDTYSSGTARKIACNLQIDSREQWFEVSMVKMKDGLALTFNDITLQRETTDRLRKNYNELVVAREQLKNLNSGLEEEVAKRTAELALSEERFRLVARATNDCIRDWDLVNNMVWYSDNFYSIFAYKSEESLKEINQWFSKIHPEDVKAVRKDLLKAINQGAEQWSGEYRFHKGDGSYCHVFDRSFILNNESGMPFRVISSLMDVSTLKEAELATRELATKKDEFMSIASHELKTPITSMKASLQLIDRLAEKGGPNGMLKTFVSKANQQVDKITFLIENLLDVTKIQAGKIILQKSTFNINELIQDCVYEVKNMGGHAIQIHGNIDVEVYADKNRIEQVLINFLTNAIKYSPKADKVDLFTERNESEVKISVKDYGIGIPQEKLDLVFDRFFRVEESSSQFSGLGLGLFISSDIIKRHQGQIGAVSSPGEGSTFWFSLPIQQT</sequence>
<dbReference type="PROSITE" id="PS50112">
    <property type="entry name" value="PAS"/>
    <property type="match status" value="1"/>
</dbReference>
<dbReference type="InterPro" id="IPR005467">
    <property type="entry name" value="His_kinase_dom"/>
</dbReference>
<dbReference type="HOGENOM" id="CLU_000892_0_0_10"/>
<dbReference type="KEGG" id="shg:Sph21_2156"/>
<dbReference type="PRINTS" id="PR00996">
    <property type="entry name" value="CHERMTFRASE"/>
</dbReference>
<dbReference type="GO" id="GO:0000156">
    <property type="term" value="F:phosphorelay response regulator activity"/>
    <property type="evidence" value="ECO:0007669"/>
    <property type="project" value="InterPro"/>
</dbReference>
<dbReference type="InterPro" id="IPR035909">
    <property type="entry name" value="CheB_C"/>
</dbReference>
<evidence type="ECO:0000256" key="4">
    <source>
        <dbReference type="ARBA" id="ARBA00022603"/>
    </source>
</evidence>
<comment type="catalytic activity">
    <reaction evidence="1">
        <text>ATP + protein L-histidine = ADP + protein N-phospho-L-histidine.</text>
        <dbReference type="EC" id="2.7.13.3"/>
    </reaction>
</comment>
<evidence type="ECO:0000256" key="5">
    <source>
        <dbReference type="ARBA" id="ARBA00022679"/>
    </source>
</evidence>
<dbReference type="SMART" id="SM00086">
    <property type="entry name" value="PAC"/>
    <property type="match status" value="2"/>
</dbReference>
<dbReference type="Pfam" id="PF00512">
    <property type="entry name" value="HisKA"/>
    <property type="match status" value="1"/>
</dbReference>
<dbReference type="Pfam" id="PF03705">
    <property type="entry name" value="CheR_N"/>
    <property type="match status" value="1"/>
</dbReference>
<evidence type="ECO:0000256" key="3">
    <source>
        <dbReference type="ARBA" id="ARBA00022553"/>
    </source>
</evidence>
<feature type="domain" description="PAC" evidence="12">
    <location>
        <begin position="1071"/>
        <end position="1123"/>
    </location>
</feature>
<comment type="catalytic activity">
    <reaction evidence="2">
        <text>L-glutamyl-[protein] + S-adenosyl-L-methionine = [protein]-L-glutamate 5-O-methyl ester + S-adenosyl-L-homocysteine</text>
        <dbReference type="Rhea" id="RHEA:24452"/>
        <dbReference type="Rhea" id="RHEA-COMP:10208"/>
        <dbReference type="Rhea" id="RHEA-COMP:10311"/>
        <dbReference type="ChEBI" id="CHEBI:29973"/>
        <dbReference type="ChEBI" id="CHEBI:57856"/>
        <dbReference type="ChEBI" id="CHEBI:59789"/>
        <dbReference type="ChEBI" id="CHEBI:82795"/>
        <dbReference type="EC" id="2.1.1.80"/>
    </reaction>
</comment>
<dbReference type="SUPFAM" id="SSF52738">
    <property type="entry name" value="Methylesterase CheB, C-terminal domain"/>
    <property type="match status" value="1"/>
</dbReference>
<dbReference type="eggNOG" id="COG0419">
    <property type="taxonomic scope" value="Bacteria"/>
</dbReference>
<dbReference type="PROSITE" id="PS50109">
    <property type="entry name" value="HIS_KIN"/>
    <property type="match status" value="1"/>
</dbReference>
<dbReference type="PANTHER" id="PTHR24422:SF27">
    <property type="entry name" value="PROTEIN-GLUTAMATE O-METHYLTRANSFERASE"/>
    <property type="match status" value="1"/>
</dbReference>
<dbReference type="InterPro" id="IPR036804">
    <property type="entry name" value="CheR_N_sf"/>
</dbReference>
<evidence type="ECO:0000259" key="11">
    <source>
        <dbReference type="PROSITE" id="PS50112"/>
    </source>
</evidence>
<feature type="active site" evidence="8">
    <location>
        <position position="139"/>
    </location>
</feature>
<dbReference type="InterPro" id="IPR000014">
    <property type="entry name" value="PAS"/>
</dbReference>
<dbReference type="GO" id="GO:0006935">
    <property type="term" value="P:chemotaxis"/>
    <property type="evidence" value="ECO:0007669"/>
    <property type="project" value="UniProtKB-UniRule"/>
</dbReference>
<keyword evidence="8" id="KW-0145">Chemotaxis</keyword>
<dbReference type="SUPFAM" id="SSF47384">
    <property type="entry name" value="Homodimeric domain of signal transducing histidine kinase"/>
    <property type="match status" value="1"/>
</dbReference>
<feature type="domain" description="PAS" evidence="11">
    <location>
        <begin position="995"/>
        <end position="1067"/>
    </location>
</feature>
<dbReference type="Gene3D" id="3.30.565.10">
    <property type="entry name" value="Histidine kinase-like ATPase, C-terminal domain"/>
    <property type="match status" value="1"/>
</dbReference>
<accession>F4CCB8</accession>
<dbReference type="Pfam" id="PF08447">
    <property type="entry name" value="PAS_3"/>
    <property type="match status" value="1"/>
</dbReference>
<evidence type="ECO:0000313" key="15">
    <source>
        <dbReference type="EMBL" id="ADZ78711.1"/>
    </source>
</evidence>
<evidence type="ECO:0000256" key="9">
    <source>
        <dbReference type="SAM" id="Coils"/>
    </source>
</evidence>
<dbReference type="InterPro" id="IPR036097">
    <property type="entry name" value="HisK_dim/P_sf"/>
</dbReference>
<dbReference type="SUPFAM" id="SSF55785">
    <property type="entry name" value="PYP-like sensor domain (PAS domain)"/>
    <property type="match status" value="2"/>
</dbReference>
<dbReference type="Pfam" id="PF02518">
    <property type="entry name" value="HATPase_c"/>
    <property type="match status" value="1"/>
</dbReference>
<dbReference type="OrthoDB" id="9813151at2"/>
<evidence type="ECO:0000259" key="10">
    <source>
        <dbReference type="PROSITE" id="PS50109"/>
    </source>
</evidence>
<keyword evidence="6" id="KW-0949">S-adenosyl-L-methionine</keyword>
<feature type="coiled-coil region" evidence="9">
    <location>
        <begin position="957"/>
        <end position="991"/>
    </location>
</feature>
<dbReference type="InterPro" id="IPR022641">
    <property type="entry name" value="CheR_N"/>
</dbReference>
<dbReference type="InterPro" id="IPR036890">
    <property type="entry name" value="HATPase_C_sf"/>
</dbReference>
<feature type="domain" description="CheR-type methyltransferase" evidence="14">
    <location>
        <begin position="207"/>
        <end position="473"/>
    </location>
</feature>
<dbReference type="GO" id="GO:0008984">
    <property type="term" value="F:protein-glutamate methylesterase activity"/>
    <property type="evidence" value="ECO:0007669"/>
    <property type="project" value="InterPro"/>
</dbReference>
<dbReference type="eggNOG" id="COG2205">
    <property type="taxonomic scope" value="Bacteria"/>
</dbReference>
<keyword evidence="5" id="KW-0808">Transferase</keyword>
<dbReference type="Gene3D" id="3.40.50.150">
    <property type="entry name" value="Vaccinia Virus protein VP39"/>
    <property type="match status" value="1"/>
</dbReference>
<evidence type="ECO:0000256" key="7">
    <source>
        <dbReference type="ARBA" id="ARBA00022777"/>
    </source>
</evidence>
<dbReference type="InterPro" id="IPR003594">
    <property type="entry name" value="HATPase_dom"/>
</dbReference>